<feature type="chain" id="PRO_5012688732" evidence="3">
    <location>
        <begin position="23"/>
        <end position="373"/>
    </location>
</feature>
<dbReference type="EMBL" id="MCFG01000147">
    <property type="protein sequence ID" value="ORX80362.1"/>
    <property type="molecule type" value="Genomic_DNA"/>
</dbReference>
<accession>A0A1Y1X3S7</accession>
<proteinExistence type="predicted"/>
<evidence type="ECO:0000313" key="6">
    <source>
        <dbReference type="Proteomes" id="UP000193944"/>
    </source>
</evidence>
<feature type="domain" description="Disease resistance R13L4/SHOC-2-like LRR" evidence="4">
    <location>
        <begin position="71"/>
        <end position="208"/>
    </location>
</feature>
<keyword evidence="2" id="KW-0677">Repeat</keyword>
<dbReference type="PANTHER" id="PTHR48051:SF1">
    <property type="entry name" value="RAS SUPPRESSOR PROTEIN 1"/>
    <property type="match status" value="1"/>
</dbReference>
<gene>
    <name evidence="5" type="ORF">BCR32DRAFT_22716</name>
</gene>
<feature type="domain" description="Disease resistance R13L4/SHOC-2-like LRR" evidence="4">
    <location>
        <begin position="286"/>
        <end position="373"/>
    </location>
</feature>
<evidence type="ECO:0000259" key="4">
    <source>
        <dbReference type="Pfam" id="PF23598"/>
    </source>
</evidence>
<organism evidence="5 6">
    <name type="scientific">Anaeromyces robustus</name>
    <dbReference type="NCBI Taxonomy" id="1754192"/>
    <lineage>
        <taxon>Eukaryota</taxon>
        <taxon>Fungi</taxon>
        <taxon>Fungi incertae sedis</taxon>
        <taxon>Chytridiomycota</taxon>
        <taxon>Chytridiomycota incertae sedis</taxon>
        <taxon>Neocallimastigomycetes</taxon>
        <taxon>Neocallimastigales</taxon>
        <taxon>Neocallimastigaceae</taxon>
        <taxon>Anaeromyces</taxon>
    </lineage>
</organism>
<dbReference type="SUPFAM" id="SSF52058">
    <property type="entry name" value="L domain-like"/>
    <property type="match status" value="1"/>
</dbReference>
<comment type="caution">
    <text evidence="5">The sequence shown here is derived from an EMBL/GenBank/DDBJ whole genome shotgun (WGS) entry which is preliminary data.</text>
</comment>
<protein>
    <submittedName>
        <fullName evidence="5">L domain-like protein</fullName>
    </submittedName>
</protein>
<dbReference type="SMART" id="SM00365">
    <property type="entry name" value="LRR_SD22"/>
    <property type="match status" value="4"/>
</dbReference>
<dbReference type="InterPro" id="IPR050216">
    <property type="entry name" value="LRR_domain-containing"/>
</dbReference>
<dbReference type="Gene3D" id="3.80.10.10">
    <property type="entry name" value="Ribonuclease Inhibitor"/>
    <property type="match status" value="3"/>
</dbReference>
<dbReference type="Pfam" id="PF23598">
    <property type="entry name" value="LRR_14"/>
    <property type="match status" value="2"/>
</dbReference>
<dbReference type="GO" id="GO:0005737">
    <property type="term" value="C:cytoplasm"/>
    <property type="evidence" value="ECO:0007669"/>
    <property type="project" value="TreeGrafter"/>
</dbReference>
<evidence type="ECO:0000256" key="1">
    <source>
        <dbReference type="ARBA" id="ARBA00022614"/>
    </source>
</evidence>
<reference evidence="5 6" key="2">
    <citation type="submission" date="2016-08" db="EMBL/GenBank/DDBJ databases">
        <title>Pervasive Adenine N6-methylation of Active Genes in Fungi.</title>
        <authorList>
            <consortium name="DOE Joint Genome Institute"/>
            <person name="Mondo S.J."/>
            <person name="Dannebaum R.O."/>
            <person name="Kuo R.C."/>
            <person name="Labutti K."/>
            <person name="Haridas S."/>
            <person name="Kuo A."/>
            <person name="Salamov A."/>
            <person name="Ahrendt S.R."/>
            <person name="Lipzen A."/>
            <person name="Sullivan W."/>
            <person name="Andreopoulos W.B."/>
            <person name="Clum A."/>
            <person name="Lindquist E."/>
            <person name="Daum C."/>
            <person name="Ramamoorthy G.K."/>
            <person name="Gryganskyi A."/>
            <person name="Culley D."/>
            <person name="Magnuson J.K."/>
            <person name="James T.Y."/>
            <person name="O'Malley M.A."/>
            <person name="Stajich J.E."/>
            <person name="Spatafora J.W."/>
            <person name="Visel A."/>
            <person name="Grigoriev I.V."/>
        </authorList>
    </citation>
    <scope>NUCLEOTIDE SEQUENCE [LARGE SCALE GENOMIC DNA]</scope>
    <source>
        <strain evidence="5 6">S4</strain>
    </source>
</reference>
<evidence type="ECO:0000313" key="5">
    <source>
        <dbReference type="EMBL" id="ORX80362.1"/>
    </source>
</evidence>
<name>A0A1Y1X3S7_9FUNG</name>
<sequence>MNLRHILKSFNLFLIFIPLVLSSECNEIEKDILNSITECTTNDEGKINGLTIKNNNLTEEQIINLVTPLTNLEYLNLEGCFKIINYSAFIGNLENLKELVLTSNALKEFPKEITKLVNLEKLLLADNDFTELPKEFENLKNVKILDLSRNQLKKFPEQIAKLEKLEKLYLEYNKIDDKIPKSYNDLSNLTEFKCLGNIYISGETLKSEKLVVCEYGIYSLCRHGNEKCLDEASIKRYELCEGSSVSSECDKIDKTILESVTECSTNKGGKINRITIEGNRLSYYEIIPFLEELTELEYLTLERCSSIRDYYYDSFIGKFEHLKELTLRYNQIKEFPIKIANLTNLEKLTISNNNFKELPKEIVNLKNLKELYV</sequence>
<keyword evidence="3" id="KW-0732">Signal</keyword>
<dbReference type="AlphaFoldDB" id="A0A1Y1X3S7"/>
<dbReference type="STRING" id="1754192.A0A1Y1X3S7"/>
<dbReference type="Proteomes" id="UP000193944">
    <property type="component" value="Unassembled WGS sequence"/>
</dbReference>
<dbReference type="InterPro" id="IPR032675">
    <property type="entry name" value="LRR_dom_sf"/>
</dbReference>
<dbReference type="PANTHER" id="PTHR48051">
    <property type="match status" value="1"/>
</dbReference>
<evidence type="ECO:0000256" key="2">
    <source>
        <dbReference type="ARBA" id="ARBA00022737"/>
    </source>
</evidence>
<feature type="signal peptide" evidence="3">
    <location>
        <begin position="1"/>
        <end position="22"/>
    </location>
</feature>
<reference evidence="5 6" key="1">
    <citation type="submission" date="2016-08" db="EMBL/GenBank/DDBJ databases">
        <title>A Parts List for Fungal Cellulosomes Revealed by Comparative Genomics.</title>
        <authorList>
            <consortium name="DOE Joint Genome Institute"/>
            <person name="Haitjema C.H."/>
            <person name="Gilmore S.P."/>
            <person name="Henske J.K."/>
            <person name="Solomon K.V."/>
            <person name="De Groot R."/>
            <person name="Kuo A."/>
            <person name="Mondo S.J."/>
            <person name="Salamov A.A."/>
            <person name="Labutti K."/>
            <person name="Zhao Z."/>
            <person name="Chiniquy J."/>
            <person name="Barry K."/>
            <person name="Brewer H.M."/>
            <person name="Purvine S.O."/>
            <person name="Wright A.T."/>
            <person name="Boxma B."/>
            <person name="Van Alen T."/>
            <person name="Hackstein J.H."/>
            <person name="Baker S.E."/>
            <person name="Grigoriev I.V."/>
            <person name="O'Malley M.A."/>
        </authorList>
    </citation>
    <scope>NUCLEOTIDE SEQUENCE [LARGE SCALE GENOMIC DNA]</scope>
    <source>
        <strain evidence="5 6">S4</strain>
    </source>
</reference>
<dbReference type="InterPro" id="IPR003591">
    <property type="entry name" value="Leu-rich_rpt_typical-subtyp"/>
</dbReference>
<keyword evidence="6" id="KW-1185">Reference proteome</keyword>
<dbReference type="OrthoDB" id="660555at2759"/>
<evidence type="ECO:0000256" key="3">
    <source>
        <dbReference type="SAM" id="SignalP"/>
    </source>
</evidence>
<dbReference type="InterPro" id="IPR055414">
    <property type="entry name" value="LRR_R13L4/SHOC2-like"/>
</dbReference>
<dbReference type="SMART" id="SM00369">
    <property type="entry name" value="LRR_TYP"/>
    <property type="match status" value="6"/>
</dbReference>
<keyword evidence="1" id="KW-0433">Leucine-rich repeat</keyword>